<sequence>MGEMLQWIKLYFDRTCEGGGYNSAARRFCENPPDWARPLDGSVLPSRRVSSTAEPKVLRPGRPSVVTQREARERGADVAVLQDRSRS</sequence>
<feature type="region of interest" description="Disordered" evidence="1">
    <location>
        <begin position="39"/>
        <end position="87"/>
    </location>
</feature>
<evidence type="ECO:0000313" key="2">
    <source>
        <dbReference type="EMBL" id="CAJ1407858.1"/>
    </source>
</evidence>
<dbReference type="AlphaFoldDB" id="A0AA36NLQ9"/>
<evidence type="ECO:0000256" key="1">
    <source>
        <dbReference type="SAM" id="MobiDB-lite"/>
    </source>
</evidence>
<evidence type="ECO:0000313" key="3">
    <source>
        <dbReference type="Proteomes" id="UP001178507"/>
    </source>
</evidence>
<keyword evidence="3" id="KW-1185">Reference proteome</keyword>
<accession>A0AA36NLQ9</accession>
<protein>
    <submittedName>
        <fullName evidence="2">Uncharacterized protein</fullName>
    </submittedName>
</protein>
<gene>
    <name evidence="2" type="ORF">EVOR1521_LOCUS29458</name>
</gene>
<reference evidence="2" key="1">
    <citation type="submission" date="2023-08" db="EMBL/GenBank/DDBJ databases">
        <authorList>
            <person name="Chen Y."/>
            <person name="Shah S."/>
            <person name="Dougan E. K."/>
            <person name="Thang M."/>
            <person name="Chan C."/>
        </authorList>
    </citation>
    <scope>NUCLEOTIDE SEQUENCE</scope>
</reference>
<dbReference type="Proteomes" id="UP001178507">
    <property type="component" value="Unassembled WGS sequence"/>
</dbReference>
<name>A0AA36NLQ9_9DINO</name>
<dbReference type="EMBL" id="CAUJNA010003694">
    <property type="protein sequence ID" value="CAJ1407858.1"/>
    <property type="molecule type" value="Genomic_DNA"/>
</dbReference>
<proteinExistence type="predicted"/>
<comment type="caution">
    <text evidence="2">The sequence shown here is derived from an EMBL/GenBank/DDBJ whole genome shotgun (WGS) entry which is preliminary data.</text>
</comment>
<organism evidence="2 3">
    <name type="scientific">Effrenium voratum</name>
    <dbReference type="NCBI Taxonomy" id="2562239"/>
    <lineage>
        <taxon>Eukaryota</taxon>
        <taxon>Sar</taxon>
        <taxon>Alveolata</taxon>
        <taxon>Dinophyceae</taxon>
        <taxon>Suessiales</taxon>
        <taxon>Symbiodiniaceae</taxon>
        <taxon>Effrenium</taxon>
    </lineage>
</organism>